<dbReference type="InterPro" id="IPR056884">
    <property type="entry name" value="NPHP3-like_N"/>
</dbReference>
<sequence>MSRLFENANQIRAGDIHAPTVHGNYNDFRVSAPPTDGVSQLLLPHIAAGALHNSDDRCDVPKCHPDTRVAVQDSILGWATRTSASANSEAGLTSDIMWVTGPAGTGKTAIAGSIAEACHNQGSMAGAFFFSSFSGDIRRWSKRYFVATLAYQIMRLQCFQDASREVELAIRQDPAIFEKRLGDQLETLILRPLREWAARRLAESESSEPIPRVIIVDGLDECEAGSPPHSATIGDATQKNEGEELEQRRRRNEESQAEILNVLKQLVSDPACPFRVIVFSRPETVIRHFFSDLGTDTYREIFLDNKYDPDTDIELFLTAKFAEIRFRHPDLPASWPSKEIIKLLVALASGQFIYAATVLRFVDGPSRNPYLLLEQLLKNNTCADTKGPSPLAPLDQLYTSIMSRCHDPELLATWISIWDSYGGVVIVDNFYWEPSYLPRSAFFWRMLLSTYPGEADSLLDNLASLIAIPPRDDLEAEFHFYHRTFQEFLSDPRRNGLPIVKKGRAAALYSKHVPLKY</sequence>
<accession>A0A8H5BT08</accession>
<feature type="region of interest" description="Disordered" evidence="2">
    <location>
        <begin position="226"/>
        <end position="251"/>
    </location>
</feature>
<dbReference type="Pfam" id="PF24883">
    <property type="entry name" value="NPHP3_N"/>
    <property type="match status" value="1"/>
</dbReference>
<dbReference type="InterPro" id="IPR027417">
    <property type="entry name" value="P-loop_NTPase"/>
</dbReference>
<evidence type="ECO:0000313" key="5">
    <source>
        <dbReference type="Proteomes" id="UP000541558"/>
    </source>
</evidence>
<evidence type="ECO:0000256" key="1">
    <source>
        <dbReference type="ARBA" id="ARBA00022737"/>
    </source>
</evidence>
<dbReference type="Proteomes" id="UP000541558">
    <property type="component" value="Unassembled WGS sequence"/>
</dbReference>
<feature type="domain" description="Nephrocystin 3-like N-terminal" evidence="3">
    <location>
        <begin position="93"/>
        <end position="225"/>
    </location>
</feature>
<evidence type="ECO:0000259" key="3">
    <source>
        <dbReference type="Pfam" id="PF24883"/>
    </source>
</evidence>
<comment type="caution">
    <text evidence="4">The sequence shown here is derived from an EMBL/GenBank/DDBJ whole genome shotgun (WGS) entry which is preliminary data.</text>
</comment>
<dbReference type="PANTHER" id="PTHR10039">
    <property type="entry name" value="AMELOGENIN"/>
    <property type="match status" value="1"/>
</dbReference>
<dbReference type="EMBL" id="JAACJK010000123">
    <property type="protein sequence ID" value="KAF5329030.1"/>
    <property type="molecule type" value="Genomic_DNA"/>
</dbReference>
<dbReference type="SUPFAM" id="SSF52540">
    <property type="entry name" value="P-loop containing nucleoside triphosphate hydrolases"/>
    <property type="match status" value="1"/>
</dbReference>
<evidence type="ECO:0000313" key="4">
    <source>
        <dbReference type="EMBL" id="KAF5329030.1"/>
    </source>
</evidence>
<reference evidence="4 5" key="1">
    <citation type="journal article" date="2020" name="ISME J.">
        <title>Uncovering the hidden diversity of litter-decomposition mechanisms in mushroom-forming fungi.</title>
        <authorList>
            <person name="Floudas D."/>
            <person name="Bentzer J."/>
            <person name="Ahren D."/>
            <person name="Johansson T."/>
            <person name="Persson P."/>
            <person name="Tunlid A."/>
        </authorList>
    </citation>
    <scope>NUCLEOTIDE SEQUENCE [LARGE SCALE GENOMIC DNA]</scope>
    <source>
        <strain evidence="4 5">CBS 175.51</strain>
    </source>
</reference>
<dbReference type="OrthoDB" id="4760524at2759"/>
<organism evidence="4 5">
    <name type="scientific">Ephemerocybe angulata</name>
    <dbReference type="NCBI Taxonomy" id="980116"/>
    <lineage>
        <taxon>Eukaryota</taxon>
        <taxon>Fungi</taxon>
        <taxon>Dikarya</taxon>
        <taxon>Basidiomycota</taxon>
        <taxon>Agaricomycotina</taxon>
        <taxon>Agaricomycetes</taxon>
        <taxon>Agaricomycetidae</taxon>
        <taxon>Agaricales</taxon>
        <taxon>Agaricineae</taxon>
        <taxon>Psathyrellaceae</taxon>
        <taxon>Ephemerocybe</taxon>
    </lineage>
</organism>
<evidence type="ECO:0000256" key="2">
    <source>
        <dbReference type="SAM" id="MobiDB-lite"/>
    </source>
</evidence>
<gene>
    <name evidence="4" type="ORF">D9611_013856</name>
</gene>
<name>A0A8H5BT08_9AGAR</name>
<protein>
    <recommendedName>
        <fullName evidence="3">Nephrocystin 3-like N-terminal domain-containing protein</fullName>
    </recommendedName>
</protein>
<dbReference type="PANTHER" id="PTHR10039:SF14">
    <property type="entry name" value="NACHT DOMAIN-CONTAINING PROTEIN"/>
    <property type="match status" value="1"/>
</dbReference>
<keyword evidence="5" id="KW-1185">Reference proteome</keyword>
<keyword evidence="1" id="KW-0677">Repeat</keyword>
<feature type="compositionally biased region" description="Basic and acidic residues" evidence="2">
    <location>
        <begin position="238"/>
        <end position="251"/>
    </location>
</feature>
<proteinExistence type="predicted"/>
<dbReference type="AlphaFoldDB" id="A0A8H5BT08"/>
<dbReference type="Gene3D" id="3.40.50.300">
    <property type="entry name" value="P-loop containing nucleotide triphosphate hydrolases"/>
    <property type="match status" value="1"/>
</dbReference>